<dbReference type="EMBL" id="JANFXK010000051">
    <property type="protein sequence ID" value="MCQ4638611.1"/>
    <property type="molecule type" value="Genomic_DNA"/>
</dbReference>
<evidence type="ECO:0000256" key="7">
    <source>
        <dbReference type="ARBA" id="ARBA00047575"/>
    </source>
</evidence>
<evidence type="ECO:0000256" key="6">
    <source>
        <dbReference type="ARBA" id="ARBA00035033"/>
    </source>
</evidence>
<dbReference type="Pfam" id="PF13289">
    <property type="entry name" value="SIR2_2"/>
    <property type="match status" value="1"/>
</dbReference>
<dbReference type="CDD" id="cd01406">
    <property type="entry name" value="SIR2-like"/>
    <property type="match status" value="1"/>
</dbReference>
<keyword evidence="1" id="KW-0378">Hydrolase</keyword>
<comment type="caution">
    <text evidence="8">Lacks conserved residue(s) required for the propagation of feature annotation.</text>
</comment>
<dbReference type="EC" id="3.2.2.5" evidence="4"/>
<keyword evidence="3" id="KW-0051">Antiviral defense</keyword>
<accession>A0ABT1RTY7</accession>
<keyword evidence="2" id="KW-0520">NAD</keyword>
<reference evidence="10 11" key="1">
    <citation type="submission" date="2022-06" db="EMBL/GenBank/DDBJ databases">
        <title>Isolation of gut microbiota from human fecal samples.</title>
        <authorList>
            <person name="Pamer E.G."/>
            <person name="Barat B."/>
            <person name="Waligurski E."/>
            <person name="Medina S."/>
            <person name="Paddock L."/>
            <person name="Mostad J."/>
        </authorList>
    </citation>
    <scope>NUCLEOTIDE SEQUENCE [LARGE SCALE GENOMIC DNA]</scope>
    <source>
        <strain evidence="10 11">SL.3.17</strain>
    </source>
</reference>
<evidence type="ECO:0000259" key="9">
    <source>
        <dbReference type="PROSITE" id="PS50305"/>
    </source>
</evidence>
<dbReference type="SUPFAM" id="SSF52467">
    <property type="entry name" value="DHS-like NAD/FAD-binding domain"/>
    <property type="match status" value="1"/>
</dbReference>
<name>A0ABT1RTY7_9FIRM</name>
<gene>
    <name evidence="10" type="ORF">NE619_17925</name>
</gene>
<dbReference type="Proteomes" id="UP001524502">
    <property type="component" value="Unassembled WGS sequence"/>
</dbReference>
<evidence type="ECO:0000256" key="3">
    <source>
        <dbReference type="ARBA" id="ARBA00023118"/>
    </source>
</evidence>
<dbReference type="InterPro" id="IPR041486">
    <property type="entry name" value="ThsA_STALD"/>
</dbReference>
<dbReference type="RefSeq" id="WP_256133817.1">
    <property type="nucleotide sequence ID" value="NZ_JANFXK010000051.1"/>
</dbReference>
<evidence type="ECO:0000313" key="11">
    <source>
        <dbReference type="Proteomes" id="UP001524502"/>
    </source>
</evidence>
<evidence type="ECO:0000313" key="10">
    <source>
        <dbReference type="EMBL" id="MCQ4638611.1"/>
    </source>
</evidence>
<dbReference type="Pfam" id="PF18185">
    <property type="entry name" value="STALD"/>
    <property type="match status" value="1"/>
</dbReference>
<feature type="domain" description="Deacetylase sirtuin-type" evidence="9">
    <location>
        <begin position="1"/>
        <end position="292"/>
    </location>
</feature>
<evidence type="ECO:0000256" key="8">
    <source>
        <dbReference type="PROSITE-ProRule" id="PRU00236"/>
    </source>
</evidence>
<evidence type="ECO:0000256" key="1">
    <source>
        <dbReference type="ARBA" id="ARBA00022801"/>
    </source>
</evidence>
<proteinExistence type="inferred from homology"/>
<evidence type="ECO:0000256" key="4">
    <source>
        <dbReference type="ARBA" id="ARBA00034327"/>
    </source>
</evidence>
<evidence type="ECO:0000256" key="2">
    <source>
        <dbReference type="ARBA" id="ARBA00023027"/>
    </source>
</evidence>
<organism evidence="10 11">
    <name type="scientific">Anaerovorax odorimutans</name>
    <dbReference type="NCBI Taxonomy" id="109327"/>
    <lineage>
        <taxon>Bacteria</taxon>
        <taxon>Bacillati</taxon>
        <taxon>Bacillota</taxon>
        <taxon>Clostridia</taxon>
        <taxon>Peptostreptococcales</taxon>
        <taxon>Anaerovoracaceae</taxon>
        <taxon>Anaerovorax</taxon>
    </lineage>
</organism>
<evidence type="ECO:0000256" key="5">
    <source>
        <dbReference type="ARBA" id="ARBA00035014"/>
    </source>
</evidence>
<dbReference type="PROSITE" id="PS50305">
    <property type="entry name" value="SIRTUIN"/>
    <property type="match status" value="1"/>
</dbReference>
<dbReference type="InterPro" id="IPR026590">
    <property type="entry name" value="Ssirtuin_cat_dom"/>
</dbReference>
<comment type="catalytic activity">
    <reaction evidence="7">
        <text>NAD(+) + H2O = ADP-D-ribose + nicotinamide + H(+)</text>
        <dbReference type="Rhea" id="RHEA:16301"/>
        <dbReference type="ChEBI" id="CHEBI:15377"/>
        <dbReference type="ChEBI" id="CHEBI:15378"/>
        <dbReference type="ChEBI" id="CHEBI:17154"/>
        <dbReference type="ChEBI" id="CHEBI:57540"/>
        <dbReference type="ChEBI" id="CHEBI:57967"/>
        <dbReference type="EC" id="3.2.2.5"/>
    </reaction>
    <physiologicalReaction direction="left-to-right" evidence="7">
        <dbReference type="Rhea" id="RHEA:16302"/>
    </physiologicalReaction>
</comment>
<comment type="caution">
    <text evidence="10">The sequence shown here is derived from an EMBL/GenBank/DDBJ whole genome shotgun (WGS) entry which is preliminary data.</text>
</comment>
<keyword evidence="11" id="KW-1185">Reference proteome</keyword>
<dbReference type="InterPro" id="IPR029035">
    <property type="entry name" value="DHS-like_NAD/FAD-binding_dom"/>
</dbReference>
<comment type="similarity">
    <text evidence="5">Belongs to the soluble Thoeris ThsA family.</text>
</comment>
<sequence length="471" mass="54842">MATLSELKRHYVKAIQEGYAAIFAGAGLSRPSGFVDWKDLLRDLAEEIQLDVDKEADLVEVAQYYCNEKRGRGEINDRILNRFVTESQENISIQLLAEMSIHTYWTTNYDHLLEDTLKNHEKHIDIKTTPESLATTLCESDAIIYKMHGDYLDPSTCIITKDDYELYNEKRQLFTTALQGDLVTKTFLFIGFSFEDPNLKYILSRIRNLLNENRRTHYCLLKKIDKQDYCNDKDYYYDLNKQNLRIHDLKRYGIEAVLIDHYNEIPDILKEIQKASKCNNIFISGAAHEYGKDWESTAPLFIKHLVKTLYRYRYRIITGHARGIGSYVISSIIEECQSNVSKLEKHLMIKAFPYEDKNRPDYTDIRTEYREGIFKHAGIAIFMFGNKLVDNQVILADGVYEEFEIAKKFNAYIIPIGSTGYVANNIWKEVHSNLEKYPYLKSEINVLQECTDPKRITSSIINVLANIQKNF</sequence>
<protein>
    <recommendedName>
        <fullName evidence="6">NAD(+) hydrolase ThsA</fullName>
        <ecNumber evidence="4">3.2.2.5</ecNumber>
    </recommendedName>
</protein>